<name>A0A9N7MGV6_STRHE</name>
<feature type="domain" description="Peptidoglycan binding-like" evidence="1">
    <location>
        <begin position="24"/>
        <end position="84"/>
    </location>
</feature>
<dbReference type="SUPFAM" id="SSF47090">
    <property type="entry name" value="PGBD-like"/>
    <property type="match status" value="1"/>
</dbReference>
<dbReference type="GO" id="GO:0030198">
    <property type="term" value="P:extracellular matrix organization"/>
    <property type="evidence" value="ECO:0007669"/>
    <property type="project" value="TreeGrafter"/>
</dbReference>
<sequence>MKPLSASNLMDDMIGTQKESSAKGLSQLKKYLSRLGYIAKTSTTSPHDDDDFFDEKLELAIKIYQRFFKLQVNGILDAYTISKLKEPRCGVADFVLDNVKISSNDHYSRSKYTFFPGQPKWPPDKRNLTYSFPEGARDDLKRAILDACKLWANASPFMFMYVT</sequence>
<accession>A0A9N7MGV6</accession>
<keyword evidence="3" id="KW-1185">Reference proteome</keyword>
<dbReference type="PANTHER" id="PTHR10201">
    <property type="entry name" value="MATRIX METALLOPROTEINASE"/>
    <property type="match status" value="1"/>
</dbReference>
<dbReference type="EMBL" id="CACSLK010000214">
    <property type="protein sequence ID" value="CAA0805829.1"/>
    <property type="molecule type" value="Genomic_DNA"/>
</dbReference>
<dbReference type="GO" id="GO:0004222">
    <property type="term" value="F:metalloendopeptidase activity"/>
    <property type="evidence" value="ECO:0007669"/>
    <property type="project" value="TreeGrafter"/>
</dbReference>
<dbReference type="PANTHER" id="PTHR10201:SF213">
    <property type="entry name" value="METALLOENDOPROTEINASE 2-MMP-LIKE"/>
    <property type="match status" value="1"/>
</dbReference>
<protein>
    <submittedName>
        <fullName evidence="2">Matrixin family protein</fullName>
    </submittedName>
</protein>
<comment type="caution">
    <text evidence="2">The sequence shown here is derived from an EMBL/GenBank/DDBJ whole genome shotgun (WGS) entry which is preliminary data.</text>
</comment>
<dbReference type="InterPro" id="IPR002477">
    <property type="entry name" value="Peptidoglycan-bd-like"/>
</dbReference>
<organism evidence="2 3">
    <name type="scientific">Striga hermonthica</name>
    <name type="common">Purple witchweed</name>
    <name type="synonym">Buchnera hermonthica</name>
    <dbReference type="NCBI Taxonomy" id="68872"/>
    <lineage>
        <taxon>Eukaryota</taxon>
        <taxon>Viridiplantae</taxon>
        <taxon>Streptophyta</taxon>
        <taxon>Embryophyta</taxon>
        <taxon>Tracheophyta</taxon>
        <taxon>Spermatophyta</taxon>
        <taxon>Magnoliopsida</taxon>
        <taxon>eudicotyledons</taxon>
        <taxon>Gunneridae</taxon>
        <taxon>Pentapetalae</taxon>
        <taxon>asterids</taxon>
        <taxon>lamiids</taxon>
        <taxon>Lamiales</taxon>
        <taxon>Orobanchaceae</taxon>
        <taxon>Buchnereae</taxon>
        <taxon>Striga</taxon>
    </lineage>
</organism>
<evidence type="ECO:0000313" key="2">
    <source>
        <dbReference type="EMBL" id="CAA0805829.1"/>
    </source>
</evidence>
<gene>
    <name evidence="2" type="ORF">SHERM_00744</name>
</gene>
<dbReference type="InterPro" id="IPR036365">
    <property type="entry name" value="PGBD-like_sf"/>
</dbReference>
<evidence type="ECO:0000313" key="3">
    <source>
        <dbReference type="Proteomes" id="UP001153555"/>
    </source>
</evidence>
<dbReference type="GO" id="GO:0030574">
    <property type="term" value="P:collagen catabolic process"/>
    <property type="evidence" value="ECO:0007669"/>
    <property type="project" value="TreeGrafter"/>
</dbReference>
<dbReference type="Gene3D" id="3.40.390.10">
    <property type="entry name" value="Collagenase (Catalytic Domain)"/>
    <property type="match status" value="1"/>
</dbReference>
<evidence type="ECO:0000259" key="1">
    <source>
        <dbReference type="Pfam" id="PF01471"/>
    </source>
</evidence>
<dbReference type="SUPFAM" id="SSF55486">
    <property type="entry name" value="Metalloproteases ('zincins'), catalytic domain"/>
    <property type="match status" value="1"/>
</dbReference>
<dbReference type="InterPro" id="IPR024079">
    <property type="entry name" value="MetalloPept_cat_dom_sf"/>
</dbReference>
<dbReference type="Pfam" id="PF01471">
    <property type="entry name" value="PG_binding_1"/>
    <property type="match status" value="1"/>
</dbReference>
<proteinExistence type="predicted"/>
<reference evidence="2" key="1">
    <citation type="submission" date="2019-12" db="EMBL/GenBank/DDBJ databases">
        <authorList>
            <person name="Scholes J."/>
        </authorList>
    </citation>
    <scope>NUCLEOTIDE SEQUENCE</scope>
</reference>
<dbReference type="Proteomes" id="UP001153555">
    <property type="component" value="Unassembled WGS sequence"/>
</dbReference>
<dbReference type="AlphaFoldDB" id="A0A9N7MGV6"/>
<dbReference type="OrthoDB" id="907195at2759"/>